<dbReference type="Proteomes" id="UP000308600">
    <property type="component" value="Unassembled WGS sequence"/>
</dbReference>
<sequence length="363" mass="40446">MAQIPDRDTLKPPELSTHSIEAAALGDRVNAMSSQKTIVELEAKANTLINKLACDQKDVYEVVKSSLRLHRVLKAMLDNAKSFDGETSLKYVAEAICGCSRTEGGIDHTLENLEGLAMTWLTHFLFPFKSAHSRKTQKNKTPTLGEMRDMVGGDFKNQDRLGKQRKLVLARDGHQCLVTGRIADTHPAVMRNPGTEFYNLQCAHILQRAVADIKKPGTDIFDSSSSLCFDILRNYCGLSEDWIKNLDAFIDYPINGFMLGIALRASFDKFKWTLIPAEGDNKYQVKQLDVGAELEGRNGLVIEFKDHRRESARLRGEKPLPPAIPLPDPLFFKIHAAVGGILKTSGPHTPIYPPTIPLKLARR</sequence>
<accession>A0ACD3A209</accession>
<proteinExistence type="predicted"/>
<protein>
    <submittedName>
        <fullName evidence="1">Uncharacterized protein</fullName>
    </submittedName>
</protein>
<gene>
    <name evidence="1" type="ORF">BDN72DRAFT_965974</name>
</gene>
<evidence type="ECO:0000313" key="1">
    <source>
        <dbReference type="EMBL" id="TFK59679.1"/>
    </source>
</evidence>
<keyword evidence="2" id="KW-1185">Reference proteome</keyword>
<evidence type="ECO:0000313" key="2">
    <source>
        <dbReference type="Proteomes" id="UP000308600"/>
    </source>
</evidence>
<reference evidence="1 2" key="1">
    <citation type="journal article" date="2019" name="Nat. Ecol. Evol.">
        <title>Megaphylogeny resolves global patterns of mushroom evolution.</title>
        <authorList>
            <person name="Varga T."/>
            <person name="Krizsan K."/>
            <person name="Foldi C."/>
            <person name="Dima B."/>
            <person name="Sanchez-Garcia M."/>
            <person name="Sanchez-Ramirez S."/>
            <person name="Szollosi G.J."/>
            <person name="Szarkandi J.G."/>
            <person name="Papp V."/>
            <person name="Albert L."/>
            <person name="Andreopoulos W."/>
            <person name="Angelini C."/>
            <person name="Antonin V."/>
            <person name="Barry K.W."/>
            <person name="Bougher N.L."/>
            <person name="Buchanan P."/>
            <person name="Buyck B."/>
            <person name="Bense V."/>
            <person name="Catcheside P."/>
            <person name="Chovatia M."/>
            <person name="Cooper J."/>
            <person name="Damon W."/>
            <person name="Desjardin D."/>
            <person name="Finy P."/>
            <person name="Geml J."/>
            <person name="Haridas S."/>
            <person name="Hughes K."/>
            <person name="Justo A."/>
            <person name="Karasinski D."/>
            <person name="Kautmanova I."/>
            <person name="Kiss B."/>
            <person name="Kocsube S."/>
            <person name="Kotiranta H."/>
            <person name="LaButti K.M."/>
            <person name="Lechner B.E."/>
            <person name="Liimatainen K."/>
            <person name="Lipzen A."/>
            <person name="Lukacs Z."/>
            <person name="Mihaltcheva S."/>
            <person name="Morgado L.N."/>
            <person name="Niskanen T."/>
            <person name="Noordeloos M.E."/>
            <person name="Ohm R.A."/>
            <person name="Ortiz-Santana B."/>
            <person name="Ovrebo C."/>
            <person name="Racz N."/>
            <person name="Riley R."/>
            <person name="Savchenko A."/>
            <person name="Shiryaev A."/>
            <person name="Soop K."/>
            <person name="Spirin V."/>
            <person name="Szebenyi C."/>
            <person name="Tomsovsky M."/>
            <person name="Tulloss R.E."/>
            <person name="Uehling J."/>
            <person name="Grigoriev I.V."/>
            <person name="Vagvolgyi C."/>
            <person name="Papp T."/>
            <person name="Martin F.M."/>
            <person name="Miettinen O."/>
            <person name="Hibbett D.S."/>
            <person name="Nagy L.G."/>
        </authorList>
    </citation>
    <scope>NUCLEOTIDE SEQUENCE [LARGE SCALE GENOMIC DNA]</scope>
    <source>
        <strain evidence="1 2">NL-1719</strain>
    </source>
</reference>
<name>A0ACD3A209_9AGAR</name>
<dbReference type="EMBL" id="ML208919">
    <property type="protein sequence ID" value="TFK59679.1"/>
    <property type="molecule type" value="Genomic_DNA"/>
</dbReference>
<organism evidence="1 2">
    <name type="scientific">Pluteus cervinus</name>
    <dbReference type="NCBI Taxonomy" id="181527"/>
    <lineage>
        <taxon>Eukaryota</taxon>
        <taxon>Fungi</taxon>
        <taxon>Dikarya</taxon>
        <taxon>Basidiomycota</taxon>
        <taxon>Agaricomycotina</taxon>
        <taxon>Agaricomycetes</taxon>
        <taxon>Agaricomycetidae</taxon>
        <taxon>Agaricales</taxon>
        <taxon>Pluteineae</taxon>
        <taxon>Pluteaceae</taxon>
        <taxon>Pluteus</taxon>
    </lineage>
</organism>